<sequence length="554" mass="61480">MKVHITNLYGQSADSTALIAQNMVAKIAQQLGISEAGIYNYPVKSDTAGELTKRLDGIFASFAQGDIMIFQTPTWNDLEFDQALINHVKAYRDSKLIIFVHDVIALMFETNRYLLPKLIAAYNQADVLILPSENMRRVLVKHGLQVKKVLIQGVWDHLYDCPQWFKPPFKRQLSFIGNPQKFSFINDWSTAAVPIRLYAAQPAVSNPAITYAKPLPDVALLPDLQQNGGFGLVWGTDRYWHEYMMYSTSFKLGTYLAAGLPVVVDASNANADLVRQNHLGLVVVSLDEAAYQIQTLSAAEYQELCASVDQFAELLRQGYFTKHVLIDAIFYLLQAPPTSQLYALQTSQQFQPRFLNIQQTLTHLESSSLINLSLADIQLLHSETSQPNAAAALAHELLNIVNLPAGQPVLLSLPQPLTQTEQETFQVTFNAAFYGDGRLNQPFANFPLAQATEIYQQLQQLWEKQDLLLLTERHLETNLFAQAASVAQIVCSPRISAAQLAEIKAAAKQKLVLVLLGSAGHRLAAVLATTGQQVLDLGAQLVEDYANFTAIQPN</sequence>
<evidence type="ECO:0000256" key="2">
    <source>
        <dbReference type="ARBA" id="ARBA00022676"/>
    </source>
</evidence>
<feature type="binding site" evidence="5">
    <location>
        <position position="181"/>
    </location>
    <ligand>
        <name>UDP</name>
        <dbReference type="ChEBI" id="CHEBI:58223"/>
    </ligand>
</feature>
<feature type="domain" description="Glucosyltransferase 3-like N-terminal" evidence="7">
    <location>
        <begin position="2"/>
        <end position="153"/>
    </location>
</feature>
<evidence type="ECO:0000313" key="10">
    <source>
        <dbReference type="Proteomes" id="UP000051576"/>
    </source>
</evidence>
<comment type="function">
    <text evidence="5">Required for polymorphic O-glycosylation of the serine-rich repeat protein in this bacteria. Catalyzes the second step in glycosylation by transferring a sugar from a UDP-activated sugar to the terminal GlcNAc moiety of the 3-O-(N-acetyl-alpha-D-glucosaminyl)-L-seryl-[protein] resulting from the first glycosylation step.</text>
</comment>
<reference evidence="9 10" key="1">
    <citation type="journal article" date="2015" name="Genome Announc.">
        <title>Expanding the biotechnology potential of lactobacilli through comparative genomics of 213 strains and associated genera.</title>
        <authorList>
            <person name="Sun Z."/>
            <person name="Harris H.M."/>
            <person name="McCann A."/>
            <person name="Guo C."/>
            <person name="Argimon S."/>
            <person name="Zhang W."/>
            <person name="Yang X."/>
            <person name="Jeffery I.B."/>
            <person name="Cooney J.C."/>
            <person name="Kagawa T.F."/>
            <person name="Liu W."/>
            <person name="Song Y."/>
            <person name="Salvetti E."/>
            <person name="Wrobel A."/>
            <person name="Rasinkangas P."/>
            <person name="Parkhill J."/>
            <person name="Rea M.C."/>
            <person name="O'Sullivan O."/>
            <person name="Ritari J."/>
            <person name="Douillard F.P."/>
            <person name="Paul Ross R."/>
            <person name="Yang R."/>
            <person name="Briner A.E."/>
            <person name="Felis G.E."/>
            <person name="de Vos W.M."/>
            <person name="Barrangou R."/>
            <person name="Klaenhammer T.R."/>
            <person name="Caufield P.W."/>
            <person name="Cui Y."/>
            <person name="Zhang H."/>
            <person name="O'Toole P.W."/>
        </authorList>
    </citation>
    <scope>NUCLEOTIDE SEQUENCE [LARGE SCALE GENOMIC DNA]</scope>
    <source>
        <strain evidence="9 10">DSM 20605</strain>
    </source>
</reference>
<evidence type="ECO:0000256" key="5">
    <source>
        <dbReference type="HAMAP-Rule" id="MF_00841"/>
    </source>
</evidence>
<comment type="caution">
    <text evidence="9">The sequence shown here is derived from an EMBL/GenBank/DDBJ whole genome shotgun (WGS) entry which is preliminary data.</text>
</comment>
<dbReference type="InterPro" id="IPR058591">
    <property type="entry name" value="Gtf3_N"/>
</dbReference>
<dbReference type="RefSeq" id="WP_010580061.1">
    <property type="nucleotide sequence ID" value="NZ_AHYZ01000058.1"/>
</dbReference>
<dbReference type="UniPathway" id="UPA00378"/>
<dbReference type="Proteomes" id="UP000051576">
    <property type="component" value="Unassembled WGS sequence"/>
</dbReference>
<comment type="pathway">
    <text evidence="1 5">Protein modification; protein glycosylation.</text>
</comment>
<dbReference type="PATRIC" id="fig|1133569.4.peg.201"/>
<dbReference type="STRING" id="1133569.FD21_GL000193"/>
<dbReference type="HAMAP" id="MF_00841">
    <property type="entry name" value="Gtf3"/>
    <property type="match status" value="1"/>
</dbReference>
<dbReference type="Pfam" id="PF26334">
    <property type="entry name" value="Gtf3_N"/>
    <property type="match status" value="1"/>
</dbReference>
<protein>
    <recommendedName>
        <fullName evidence="5">Glucosyltransferase 3</fullName>
        <ecNumber evidence="5">2.4.1.-</ecNumber>
    </recommendedName>
</protein>
<dbReference type="EC" id="2.4.1.-" evidence="5"/>
<feature type="binding site" evidence="5">
    <location>
        <begin position="249"/>
        <end position="254"/>
    </location>
    <ligand>
        <name>UDP</name>
        <dbReference type="ChEBI" id="CHEBI:58223"/>
    </ligand>
</feature>
<dbReference type="OrthoDB" id="9790931at2"/>
<accession>A0A0R2CBP4</accession>
<dbReference type="AlphaFoldDB" id="A0A0R2CBP4"/>
<dbReference type="GO" id="GO:0035251">
    <property type="term" value="F:UDP-glucosyltransferase activity"/>
    <property type="evidence" value="ECO:0007669"/>
    <property type="project" value="InterPro"/>
</dbReference>
<evidence type="ECO:0000313" key="9">
    <source>
        <dbReference type="EMBL" id="KRM89144.1"/>
    </source>
</evidence>
<dbReference type="Pfam" id="PF08759">
    <property type="entry name" value="GT-D"/>
    <property type="match status" value="1"/>
</dbReference>
<evidence type="ECO:0000259" key="7">
    <source>
        <dbReference type="Pfam" id="PF26334"/>
    </source>
</evidence>
<evidence type="ECO:0000259" key="8">
    <source>
        <dbReference type="Pfam" id="PF26337"/>
    </source>
</evidence>
<dbReference type="eggNOG" id="COG1442">
    <property type="taxonomic scope" value="Bacteria"/>
</dbReference>
<keyword evidence="10" id="KW-1185">Reference proteome</keyword>
<dbReference type="InterPro" id="IPR014869">
    <property type="entry name" value="GT-D"/>
</dbReference>
<feature type="domain" description="Glycosyltransferase GT-D fold" evidence="6">
    <location>
        <begin position="419"/>
        <end position="548"/>
    </location>
</feature>
<dbReference type="InterPro" id="IPR043676">
    <property type="entry name" value="Gtf3"/>
</dbReference>
<evidence type="ECO:0000256" key="3">
    <source>
        <dbReference type="ARBA" id="ARBA00022679"/>
    </source>
</evidence>
<evidence type="ECO:0000256" key="4">
    <source>
        <dbReference type="ARBA" id="ARBA00022741"/>
    </source>
</evidence>
<dbReference type="Gene3D" id="3.40.50.2000">
    <property type="entry name" value="Glycogen Phosphorylase B"/>
    <property type="match status" value="2"/>
</dbReference>
<organism evidence="9 10">
    <name type="scientific">Liquorilactobacillus vini DSM 20605</name>
    <dbReference type="NCBI Taxonomy" id="1133569"/>
    <lineage>
        <taxon>Bacteria</taxon>
        <taxon>Bacillati</taxon>
        <taxon>Bacillota</taxon>
        <taxon>Bacilli</taxon>
        <taxon>Lactobacillales</taxon>
        <taxon>Lactobacillaceae</taxon>
        <taxon>Liquorilactobacillus</taxon>
    </lineage>
</organism>
<dbReference type="GO" id="GO:0000166">
    <property type="term" value="F:nucleotide binding"/>
    <property type="evidence" value="ECO:0007669"/>
    <property type="project" value="UniProtKB-KW"/>
</dbReference>
<keyword evidence="4 5" id="KW-0547">Nucleotide-binding</keyword>
<dbReference type="eggNOG" id="COG0438">
    <property type="taxonomic scope" value="Bacteria"/>
</dbReference>
<gene>
    <name evidence="5" type="primary">gtf3</name>
    <name evidence="9" type="ORF">FD21_GL000193</name>
</gene>
<evidence type="ECO:0000259" key="6">
    <source>
        <dbReference type="Pfam" id="PF08759"/>
    </source>
</evidence>
<evidence type="ECO:0000256" key="1">
    <source>
        <dbReference type="ARBA" id="ARBA00004922"/>
    </source>
</evidence>
<comment type="domain">
    <text evidence="5">Dimerizes via the C-terminus; dimerization is required for tetramer formation. Binds protein substrate via an exposed loop in the N-terminus.</text>
</comment>
<feature type="domain" description="Glucosyltransferase 3-like C-terminal" evidence="8">
    <location>
        <begin position="173"/>
        <end position="328"/>
    </location>
</feature>
<dbReference type="InterPro" id="IPR058592">
    <property type="entry name" value="Gtf3_C"/>
</dbReference>
<proteinExistence type="inferred from homology"/>
<dbReference type="EMBL" id="AYYX01000011">
    <property type="protein sequence ID" value="KRM89144.1"/>
    <property type="molecule type" value="Genomic_DNA"/>
</dbReference>
<dbReference type="Pfam" id="PF26337">
    <property type="entry name" value="Gtf3_C"/>
    <property type="match status" value="1"/>
</dbReference>
<feature type="binding site" evidence="5">
    <location>
        <position position="16"/>
    </location>
    <ligand>
        <name>UDP</name>
        <dbReference type="ChEBI" id="CHEBI:58223"/>
    </ligand>
</feature>
<comment type="similarity">
    <text evidence="5">Belongs to the Gtf3 glucosyltransferase family.</text>
</comment>
<comment type="subunit">
    <text evidence="5">Homotetramer; a dimer of dimers.</text>
</comment>
<name>A0A0R2CBP4_9LACO</name>
<keyword evidence="2 5" id="KW-0328">Glycosyltransferase</keyword>
<keyword evidence="3 5" id="KW-0808">Transferase</keyword>